<proteinExistence type="predicted"/>
<dbReference type="Pfam" id="PF00534">
    <property type="entry name" value="Glycos_transf_1"/>
    <property type="match status" value="1"/>
</dbReference>
<dbReference type="PANTHER" id="PTHR45947">
    <property type="entry name" value="SULFOQUINOVOSYL TRANSFERASE SQD2"/>
    <property type="match status" value="1"/>
</dbReference>
<dbReference type="Proteomes" id="UP000486602">
    <property type="component" value="Unassembled WGS sequence"/>
</dbReference>
<evidence type="ECO:0000259" key="1">
    <source>
        <dbReference type="Pfam" id="PF00534"/>
    </source>
</evidence>
<keyword evidence="3" id="KW-0808">Transferase</keyword>
<dbReference type="EMBL" id="JAAGVY010000011">
    <property type="protein sequence ID" value="NEN23416.1"/>
    <property type="molecule type" value="Genomic_DNA"/>
</dbReference>
<dbReference type="InterPro" id="IPR001296">
    <property type="entry name" value="Glyco_trans_1"/>
</dbReference>
<dbReference type="GO" id="GO:0016757">
    <property type="term" value="F:glycosyltransferase activity"/>
    <property type="evidence" value="ECO:0007669"/>
    <property type="project" value="InterPro"/>
</dbReference>
<dbReference type="RefSeq" id="WP_163284627.1">
    <property type="nucleotide sequence ID" value="NZ_JAAGVY010000011.1"/>
</dbReference>
<dbReference type="CDD" id="cd03811">
    <property type="entry name" value="GT4_GT28_WabH-like"/>
    <property type="match status" value="1"/>
</dbReference>
<feature type="domain" description="Glycosyl transferase family 1" evidence="1">
    <location>
        <begin position="194"/>
        <end position="345"/>
    </location>
</feature>
<protein>
    <submittedName>
        <fullName evidence="3">Glycosyltransferase</fullName>
    </submittedName>
</protein>
<evidence type="ECO:0000259" key="2">
    <source>
        <dbReference type="Pfam" id="PF13439"/>
    </source>
</evidence>
<dbReference type="PANTHER" id="PTHR45947:SF3">
    <property type="entry name" value="SULFOQUINOVOSYL TRANSFERASE SQD2"/>
    <property type="match status" value="1"/>
</dbReference>
<feature type="domain" description="Glycosyltransferase subfamily 4-like N-terminal" evidence="2">
    <location>
        <begin position="15"/>
        <end position="164"/>
    </location>
</feature>
<accession>A0A7K3WPF2</accession>
<dbReference type="Gene3D" id="3.40.50.2000">
    <property type="entry name" value="Glycogen Phosphorylase B"/>
    <property type="match status" value="2"/>
</dbReference>
<dbReference type="Pfam" id="PF13439">
    <property type="entry name" value="Glyco_transf_4"/>
    <property type="match status" value="1"/>
</dbReference>
<name>A0A7K3WPF2_9FLAO</name>
<dbReference type="InterPro" id="IPR028098">
    <property type="entry name" value="Glyco_trans_4-like_N"/>
</dbReference>
<reference evidence="3 4" key="1">
    <citation type="submission" date="2020-02" db="EMBL/GenBank/DDBJ databases">
        <title>Out from the shadows clarifying the taxonomy of the family Cryomorphaceae and related taxa by utilizing the GTDB taxonomic framework.</title>
        <authorList>
            <person name="Bowman J.P."/>
        </authorList>
    </citation>
    <scope>NUCLEOTIDE SEQUENCE [LARGE SCALE GENOMIC DNA]</scope>
    <source>
        <strain evidence="3 4">QSSC 1-22</strain>
    </source>
</reference>
<comment type="caution">
    <text evidence="3">The sequence shown here is derived from an EMBL/GenBank/DDBJ whole genome shotgun (WGS) entry which is preliminary data.</text>
</comment>
<sequence>MNILFYFPSSQNSNSLETLMEEFSKMGHKVHLLSQEPKGDIQAVVEKSGVKTDSFVLPKSSSFVFYIKHIRYLTKYVKKNKIDLVYAHTQPANIIAVFAQYFSTARFIICRHHSDYIMNGTNRNAKIFDKIINRLGKEFIVPSKKVFHQLTEVEGVNPSKVRLINYAYRFENYPEPKIESLFAISRDFPCSLRLVTVSRFIPCKRYGLLISVIKALVDKQLDVKLLILGGGPLEPELKAQVKDLELERHVFFIGFTREAITYMAAADVVVHTSDSEASNSVIKEAGILEKLIIACADVGDFDDYIENGENGFLISKENTEQELTELLLKIYDDKSKYNHFGPALKKSVYKHFYVENVIDKYQEVK</sequence>
<keyword evidence="4" id="KW-1185">Reference proteome</keyword>
<dbReference type="AlphaFoldDB" id="A0A7K3WPF2"/>
<evidence type="ECO:0000313" key="4">
    <source>
        <dbReference type="Proteomes" id="UP000486602"/>
    </source>
</evidence>
<evidence type="ECO:0000313" key="3">
    <source>
        <dbReference type="EMBL" id="NEN23416.1"/>
    </source>
</evidence>
<gene>
    <name evidence="3" type="ORF">G3O08_07875</name>
</gene>
<dbReference type="InterPro" id="IPR050194">
    <property type="entry name" value="Glycosyltransferase_grp1"/>
</dbReference>
<dbReference type="SUPFAM" id="SSF53756">
    <property type="entry name" value="UDP-Glycosyltransferase/glycogen phosphorylase"/>
    <property type="match status" value="1"/>
</dbReference>
<organism evidence="3 4">
    <name type="scientific">Cryomorpha ignava</name>
    <dbReference type="NCBI Taxonomy" id="101383"/>
    <lineage>
        <taxon>Bacteria</taxon>
        <taxon>Pseudomonadati</taxon>
        <taxon>Bacteroidota</taxon>
        <taxon>Flavobacteriia</taxon>
        <taxon>Flavobacteriales</taxon>
        <taxon>Cryomorphaceae</taxon>
        <taxon>Cryomorpha</taxon>
    </lineage>
</organism>